<gene>
    <name evidence="2" type="ORF">K1J50_12875</name>
</gene>
<dbReference type="Gene3D" id="1.10.10.2520">
    <property type="entry name" value="Cell wall hydrolase SleB, domain 1"/>
    <property type="match status" value="1"/>
</dbReference>
<sequence>MSRAAAPGAAPAAPGRADDRAAAVEILARTLLGEAGGRPVRAIEAVAAVVMNRVRLAAAPGGPAHWGRGIAGVCRAPFQFACWLPRHPRHRAMLEAGEGDAALALCRRVAARAAAGALPDPTGGATHYHDAATLPRWAVGAIAQAEIGGLVFYRLGPAPA</sequence>
<evidence type="ECO:0000259" key="1">
    <source>
        <dbReference type="Pfam" id="PF07486"/>
    </source>
</evidence>
<evidence type="ECO:0000313" key="3">
    <source>
        <dbReference type="Proteomes" id="UP001519924"/>
    </source>
</evidence>
<keyword evidence="3" id="KW-1185">Reference proteome</keyword>
<dbReference type="Pfam" id="PF07486">
    <property type="entry name" value="Hydrolase_2"/>
    <property type="match status" value="1"/>
</dbReference>
<keyword evidence="2" id="KW-0378">Hydrolase</keyword>
<protein>
    <submittedName>
        <fullName evidence="2">Cell wall hydrolase</fullName>
    </submittedName>
</protein>
<proteinExistence type="predicted"/>
<dbReference type="InterPro" id="IPR042047">
    <property type="entry name" value="SleB_dom1"/>
</dbReference>
<name>A0ABS7F470_9PROT</name>
<comment type="caution">
    <text evidence="2">The sequence shown here is derived from an EMBL/GenBank/DDBJ whole genome shotgun (WGS) entry which is preliminary data.</text>
</comment>
<organism evidence="2 3">
    <name type="scientific">Caldovatus aquaticus</name>
    <dbReference type="NCBI Taxonomy" id="2865671"/>
    <lineage>
        <taxon>Bacteria</taxon>
        <taxon>Pseudomonadati</taxon>
        <taxon>Pseudomonadota</taxon>
        <taxon>Alphaproteobacteria</taxon>
        <taxon>Acetobacterales</taxon>
        <taxon>Roseomonadaceae</taxon>
        <taxon>Caldovatus</taxon>
    </lineage>
</organism>
<dbReference type="InterPro" id="IPR011105">
    <property type="entry name" value="Cell_wall_hydrolase_SleB"/>
</dbReference>
<reference evidence="2 3" key="1">
    <citation type="submission" date="2021-08" db="EMBL/GenBank/DDBJ databases">
        <title>Caldovatus sediminis gen. nov., sp. nov., a moderately thermophilic bacterium isolated from a hot spring.</title>
        <authorList>
            <person name="Hu C.-J."/>
            <person name="Li W.-J."/>
            <person name="Xian W.-D."/>
        </authorList>
    </citation>
    <scope>NUCLEOTIDE SEQUENCE [LARGE SCALE GENOMIC DNA]</scope>
    <source>
        <strain evidence="2 3">SYSU G05006</strain>
    </source>
</reference>
<dbReference type="RefSeq" id="WP_220118115.1">
    <property type="nucleotide sequence ID" value="NZ_JAHZUY010000038.1"/>
</dbReference>
<dbReference type="Proteomes" id="UP001519924">
    <property type="component" value="Unassembled WGS sequence"/>
</dbReference>
<evidence type="ECO:0000313" key="2">
    <source>
        <dbReference type="EMBL" id="MBW8270374.1"/>
    </source>
</evidence>
<accession>A0ABS7F470</accession>
<feature type="domain" description="Cell wall hydrolase SleB" evidence="1">
    <location>
        <begin position="39"/>
        <end position="153"/>
    </location>
</feature>
<dbReference type="GO" id="GO:0016787">
    <property type="term" value="F:hydrolase activity"/>
    <property type="evidence" value="ECO:0007669"/>
    <property type="project" value="UniProtKB-KW"/>
</dbReference>
<dbReference type="EMBL" id="JAHZUY010000038">
    <property type="protein sequence ID" value="MBW8270374.1"/>
    <property type="molecule type" value="Genomic_DNA"/>
</dbReference>